<keyword evidence="2" id="KW-1185">Reference proteome</keyword>
<dbReference type="AlphaFoldDB" id="A0A1M7L6I3"/>
<dbReference type="STRING" id="1419482.SAMN05444266_110169"/>
<gene>
    <name evidence="1" type="ORF">SAMN05444266_110169</name>
</gene>
<sequence>MLCLLCPLPLWAQQIDLEHIGDFFGKGQPLKVYGGISANTIYHAGGMENGRQPFTWNLNGTLGLNLFGKISLPFSFNLTNAGANYSYPVMPNRLSLHPAYKGVTAHIGDVSMSFSPYTLNGYQFSGAGVDVATQKDWQISAMYGRMQKPVSWDSLNPTNQPSYRRMAKGLNLQLRKEKYAIGMIIFHAADDPESLPLHLDSLNIYPRSNLVISWNGMVRPAKGLELSAEYANSAMKLDNRDHSVAPNYRWNLLKYLMHQANNTTFYKAFNAKLNYSIHKGTVGVGYERIDPGYQTLGAYYFNNDLENITFNVSHPLLNNKATIAVNVGFQRDDLDKTKSGTTSRMVGMMNLNYMPSDKFNSTLTYSNFQSYMHIKPQFDYINQTSPFQNLDTLNFKQISQNAAWNLNYSIRNNKLRNHNINLNLNFQDAADLQDGVLRKGNGSQFYYASTAYSLLFVKQQLNLVAAFNLSYNTIGRNEFLTMGPTLAANTRLLNKKASAGFTTSYNASNSGEGAQGQVLNLRLNCSYQLLKKHNLTLSAIRQTRWMPARPALNDLTATAGYNYNF</sequence>
<evidence type="ECO:0000313" key="2">
    <source>
        <dbReference type="Proteomes" id="UP000184420"/>
    </source>
</evidence>
<organism evidence="1 2">
    <name type="scientific">Chitinophaga jiangningensis</name>
    <dbReference type="NCBI Taxonomy" id="1419482"/>
    <lineage>
        <taxon>Bacteria</taxon>
        <taxon>Pseudomonadati</taxon>
        <taxon>Bacteroidota</taxon>
        <taxon>Chitinophagia</taxon>
        <taxon>Chitinophagales</taxon>
        <taxon>Chitinophagaceae</taxon>
        <taxon>Chitinophaga</taxon>
    </lineage>
</organism>
<accession>A0A1M7L6I3</accession>
<proteinExistence type="predicted"/>
<dbReference type="Proteomes" id="UP000184420">
    <property type="component" value="Unassembled WGS sequence"/>
</dbReference>
<reference evidence="1 2" key="1">
    <citation type="submission" date="2016-11" db="EMBL/GenBank/DDBJ databases">
        <authorList>
            <person name="Jaros S."/>
            <person name="Januszkiewicz K."/>
            <person name="Wedrychowicz H."/>
        </authorList>
    </citation>
    <scope>NUCLEOTIDE SEQUENCE [LARGE SCALE GENOMIC DNA]</scope>
    <source>
        <strain evidence="1 2">DSM 27406</strain>
    </source>
</reference>
<evidence type="ECO:0000313" key="1">
    <source>
        <dbReference type="EMBL" id="SHM73736.1"/>
    </source>
</evidence>
<protein>
    <submittedName>
        <fullName evidence="1">Uncharacterized protein</fullName>
    </submittedName>
</protein>
<name>A0A1M7L6I3_9BACT</name>
<dbReference type="EMBL" id="FRBL01000010">
    <property type="protein sequence ID" value="SHM73736.1"/>
    <property type="molecule type" value="Genomic_DNA"/>
</dbReference>